<feature type="domain" description="HVO-A0261-like N-terminal" evidence="2">
    <location>
        <begin position="5"/>
        <end position="89"/>
    </location>
</feature>
<protein>
    <submittedName>
        <fullName evidence="3">Helix-turn-helix transcriptional regulator</fullName>
    </submittedName>
</protein>
<gene>
    <name evidence="3" type="ORF">ACFQE1_05200</name>
</gene>
<evidence type="ECO:0000259" key="2">
    <source>
        <dbReference type="Pfam" id="PF25213"/>
    </source>
</evidence>
<feature type="domain" description="Methanogenesis regulatory protein FilR1 middle" evidence="1">
    <location>
        <begin position="122"/>
        <end position="250"/>
    </location>
</feature>
<dbReference type="Pfam" id="PF08350">
    <property type="entry name" value="FilR1_middle"/>
    <property type="match status" value="1"/>
</dbReference>
<dbReference type="InterPro" id="IPR036388">
    <property type="entry name" value="WH-like_DNA-bd_sf"/>
</dbReference>
<dbReference type="InterPro" id="IPR013561">
    <property type="entry name" value="FilR1_middle_dom"/>
</dbReference>
<dbReference type="Pfam" id="PF25213">
    <property type="entry name" value="HVO_A0261_N"/>
    <property type="match status" value="1"/>
</dbReference>
<keyword evidence="4" id="KW-1185">Reference proteome</keyword>
<dbReference type="InterPro" id="IPR057527">
    <property type="entry name" value="HVO_A0261-like_N"/>
</dbReference>
<organism evidence="3 4">
    <name type="scientific">Halobium palmae</name>
    <dbReference type="NCBI Taxonomy" id="1776492"/>
    <lineage>
        <taxon>Archaea</taxon>
        <taxon>Methanobacteriati</taxon>
        <taxon>Methanobacteriota</taxon>
        <taxon>Stenosarchaea group</taxon>
        <taxon>Halobacteria</taxon>
        <taxon>Halobacteriales</taxon>
        <taxon>Haloferacaceae</taxon>
        <taxon>Halobium</taxon>
    </lineage>
</organism>
<sequence length="268" mass="29070">MTARADIAYLVGSDNRIEILRALRERSFGPSELASACSCARETAHRNLSGFVERGWVERDDGRYRLTPGGEMVVEQYDRLESTVAGADRLSRLLSHAPASFGEIPVRTLSTVRLETATRENPHAPVDRFRSVLGTEEVTRFRGITPMVSPVFNEAASAVLASDTDAELVIDESVLEVSEAQYPDALSEAFDLDGFTLLLASGSLDYGLMLVDGRALVSVHDDAGAVVASVDGDEDEFVDWVSKLYADERERARELDPSVLDSGVGGAT</sequence>
<dbReference type="Proteomes" id="UP001596328">
    <property type="component" value="Unassembled WGS sequence"/>
</dbReference>
<proteinExistence type="predicted"/>
<dbReference type="SUPFAM" id="SSF46785">
    <property type="entry name" value="Winged helix' DNA-binding domain"/>
    <property type="match status" value="1"/>
</dbReference>
<comment type="caution">
    <text evidence="3">The sequence shown here is derived from an EMBL/GenBank/DDBJ whole genome shotgun (WGS) entry which is preliminary data.</text>
</comment>
<evidence type="ECO:0000313" key="3">
    <source>
        <dbReference type="EMBL" id="MFC6723784.1"/>
    </source>
</evidence>
<evidence type="ECO:0000313" key="4">
    <source>
        <dbReference type="Proteomes" id="UP001596328"/>
    </source>
</evidence>
<name>A0ABD5RX44_9EURY</name>
<dbReference type="EMBL" id="JBHSWU010000047">
    <property type="protein sequence ID" value="MFC6723784.1"/>
    <property type="molecule type" value="Genomic_DNA"/>
</dbReference>
<dbReference type="InterPro" id="IPR036390">
    <property type="entry name" value="WH_DNA-bd_sf"/>
</dbReference>
<reference evidence="3 4" key="1">
    <citation type="journal article" date="2019" name="Int. J. Syst. Evol. Microbiol.">
        <title>The Global Catalogue of Microorganisms (GCM) 10K type strain sequencing project: providing services to taxonomists for standard genome sequencing and annotation.</title>
        <authorList>
            <consortium name="The Broad Institute Genomics Platform"/>
            <consortium name="The Broad Institute Genome Sequencing Center for Infectious Disease"/>
            <person name="Wu L."/>
            <person name="Ma J."/>
        </authorList>
    </citation>
    <scope>NUCLEOTIDE SEQUENCE [LARGE SCALE GENOMIC DNA]</scope>
    <source>
        <strain evidence="3 4">NBRC 111368</strain>
    </source>
</reference>
<dbReference type="AlphaFoldDB" id="A0ABD5RX44"/>
<accession>A0ABD5RX44</accession>
<evidence type="ECO:0000259" key="1">
    <source>
        <dbReference type="Pfam" id="PF08350"/>
    </source>
</evidence>
<dbReference type="Gene3D" id="1.10.10.10">
    <property type="entry name" value="Winged helix-like DNA-binding domain superfamily/Winged helix DNA-binding domain"/>
    <property type="match status" value="1"/>
</dbReference>